<reference evidence="8 9" key="1">
    <citation type="submission" date="2019-04" db="EMBL/GenBank/DDBJ databases">
        <title>Comparative genomics and transcriptomics to analyze fruiting body development in filamentous ascomycetes.</title>
        <authorList>
            <consortium name="DOE Joint Genome Institute"/>
            <person name="Lutkenhaus R."/>
            <person name="Traeger S."/>
            <person name="Breuer J."/>
            <person name="Kuo A."/>
            <person name="Lipzen A."/>
            <person name="Pangilinan J."/>
            <person name="Dilworth D."/>
            <person name="Sandor L."/>
            <person name="Poggeler S."/>
            <person name="Barry K."/>
            <person name="Grigoriev I.V."/>
            <person name="Nowrousian M."/>
        </authorList>
    </citation>
    <scope>NUCLEOTIDE SEQUENCE [LARGE SCALE GENOMIC DNA]</scope>
    <source>
        <strain evidence="8 9">CBS 389.68</strain>
    </source>
</reference>
<feature type="region of interest" description="Disordered" evidence="4">
    <location>
        <begin position="2436"/>
        <end position="2512"/>
    </location>
</feature>
<dbReference type="InterPro" id="IPR022045">
    <property type="entry name" value="TcdB_toxin_mid/N"/>
</dbReference>
<dbReference type="EMBL" id="ML220145">
    <property type="protein sequence ID" value="TGZ78084.1"/>
    <property type="molecule type" value="Genomic_DNA"/>
</dbReference>
<name>A0A4V3SHY6_9PEZI</name>
<dbReference type="PANTHER" id="PTHR32305:SF15">
    <property type="entry name" value="PROTEIN RHSA-RELATED"/>
    <property type="match status" value="1"/>
</dbReference>
<evidence type="ECO:0000256" key="2">
    <source>
        <dbReference type="ARBA" id="ARBA00022525"/>
    </source>
</evidence>
<evidence type="ECO:0000313" key="9">
    <source>
        <dbReference type="Proteomes" id="UP000298138"/>
    </source>
</evidence>
<dbReference type="InterPro" id="IPR022385">
    <property type="entry name" value="Rhs_assc_core"/>
</dbReference>
<dbReference type="NCBIfam" id="TIGR03696">
    <property type="entry name" value="Rhs_assc_core"/>
    <property type="match status" value="1"/>
</dbReference>
<gene>
    <name evidence="8" type="ORF">EX30DRAFT_366172</name>
</gene>
<feature type="compositionally biased region" description="Acidic residues" evidence="4">
    <location>
        <begin position="1518"/>
        <end position="1528"/>
    </location>
</feature>
<feature type="region of interest" description="Disordered" evidence="4">
    <location>
        <begin position="1"/>
        <end position="68"/>
    </location>
</feature>
<evidence type="ECO:0000256" key="4">
    <source>
        <dbReference type="SAM" id="MobiDB-lite"/>
    </source>
</evidence>
<feature type="compositionally biased region" description="Polar residues" evidence="4">
    <location>
        <begin position="14"/>
        <end position="53"/>
    </location>
</feature>
<dbReference type="InterPro" id="IPR028994">
    <property type="entry name" value="Integrin_alpha_N"/>
</dbReference>
<dbReference type="InParanoid" id="A0A4V3SHY6"/>
<dbReference type="GO" id="GO:0005576">
    <property type="term" value="C:extracellular region"/>
    <property type="evidence" value="ECO:0007669"/>
    <property type="project" value="UniProtKB-SubCell"/>
</dbReference>
<feature type="transmembrane region" description="Helical" evidence="5">
    <location>
        <begin position="2552"/>
        <end position="2572"/>
    </location>
</feature>
<dbReference type="GO" id="GO:0005737">
    <property type="term" value="C:cytoplasm"/>
    <property type="evidence" value="ECO:0007669"/>
    <property type="project" value="InterPro"/>
</dbReference>
<feature type="domain" description="Insecticide toxin TcdB middle/N-terminal" evidence="7">
    <location>
        <begin position="740"/>
        <end position="878"/>
    </location>
</feature>
<dbReference type="InterPro" id="IPR022044">
    <property type="entry name" value="TcdB_toxin_mid/C"/>
</dbReference>
<keyword evidence="3" id="KW-0843">Virulence</keyword>
<dbReference type="InterPro" id="IPR050708">
    <property type="entry name" value="T6SS_VgrG/RHS"/>
</dbReference>
<accession>A0A4V3SHY6</accession>
<keyword evidence="9" id="KW-1185">Reference proteome</keyword>
<feature type="compositionally biased region" description="Low complexity" evidence="4">
    <location>
        <begin position="2489"/>
        <end position="2508"/>
    </location>
</feature>
<comment type="subcellular location">
    <subcellularLocation>
        <location evidence="1">Secreted</location>
    </subcellularLocation>
</comment>
<feature type="compositionally biased region" description="Polar residues" evidence="4">
    <location>
        <begin position="1503"/>
        <end position="1514"/>
    </location>
</feature>
<protein>
    <recommendedName>
        <fullName evidence="10">SpvB-domain-containing protein</fullName>
    </recommendedName>
</protein>
<evidence type="ECO:0000256" key="5">
    <source>
        <dbReference type="SAM" id="Phobius"/>
    </source>
</evidence>
<feature type="domain" description="Insecticide toxin TcdB middle/C-terminal" evidence="6">
    <location>
        <begin position="980"/>
        <end position="1084"/>
    </location>
</feature>
<evidence type="ECO:0000259" key="7">
    <source>
        <dbReference type="Pfam" id="PF12256"/>
    </source>
</evidence>
<dbReference type="Pfam" id="PF12255">
    <property type="entry name" value="TcdB_toxin_midC"/>
    <property type="match status" value="1"/>
</dbReference>
<evidence type="ECO:0000256" key="3">
    <source>
        <dbReference type="ARBA" id="ARBA00023026"/>
    </source>
</evidence>
<sequence>MSDFGPSTHPFGQHDSTQPPNPADPNSTPSGNPTFYANPASDLSTGFPTQATISLPKPGGAISPTGEKLSFNASQGTASFTIPFPITAADVRGGVQPSVTFTYNSGLGNGVLGYGWDLGLGVVMRKTSNGVPRYGDADTDDVFIFNGAEDLVPELEYDAVLKEWVMPKPLKRIIDEVEYDVRGYRIRIEMVHQTIEHWVRKDDGTSYWRTKTGTNQTFLYGDSSNSRIADPLHVDHIFTWLLSSVTDDKGNRMIFTYKPEDSANVDTSAVYESNRSDLARTANRYLSSIKYGNAISTLSGKYRGDVAQHWFFELCFDYGEFDELNPTPADATSKAWVLRKDPFSNYRPGFEVRTYRLCRRVLMFHHFPEEGNVGINCLVKSMELQYRESGKGAFLEKVTLVHHMRSAARASNEPYITASMPPIEIRYTEVDTEKLQLKQVDPGSMEGISAPMDGNSMGFVDLYGDGIPGMLIQTPATSTGQVSWYYKPALGDGVYGPAQEVKYRPSNSQLGTHLGCHLADIDGDGLLEILNLSGPIPGFSHLKVPDSSSTSSLEADETWDSTTPFPFLPHLNYSQANTQLVDLTGNGFPDILHSTATASNLHFFPGLGPAGFSSEFTTPPYSDDSPLILGSPDITTLTYLADMTGAGLPCIVHLHRSGEISYHPSLGHGKFGRKITMSNPPHLSDWDPRRIVLIDTDGTGTADLVYLGATVTLFHNHSGNAWSNGIDIPAPMGYDPTGWVAPRVTDVLGLGTSAVVWVTELPGAGGGAGTGKMWYTDLSSGVKPNMLKSVVNNVGTETHIEYAATTRFAMRDKLKGRKWETRLPFPVAVVERVVVRDRVKRTRRCERWRYRNGWFDGSKGEREVRGFGMVERWDAEVVESAGRDADGLGDIDHDRTSYVPPVVTKMWFHLGLYPSPRCVVLLLPMRTNRLPGHGSHDFQHEYYSGHSLLPETPLPTSTSIMPEHGPPTPHPLSSTDNHNLHRSLKSHLLREEIYALDGTPRQSHPYSIAEYALTTDLLQPSHPELELPAVFRPRVQQTVTVMLERAASFEDARLTQKVVLEVDAFGNILREMAVAYGRRGEPAQEEGLEAGDVGKQKLTYAVYNEFAFTGVIRDDNALRTPVKWDAQSWQIFNLPPVRNGDGALFYTIPEIREMVHAAFGREGLPFGDYLGATKPRTEIQRRLITHARMGFYDDALEGPIPWGVVAAHGIPYRLYQKTLPRSLVERVFTTTGRIGDEEVDGVMREEGGYVEIDGDGNGIWWSCSGVNFYSPDDSDSDTDSASTIAFAREHFFLPHRYRSPFHSEAVTTEYANTYDAYCLLLLSTTDPMGNRTSAGERSLDIPGEPLILGQRALDYRVLAPTRVMDANGNVGIAVYDVMGLCTATISRGRPGENIGDDEDGVGILDDAAVRGFFDNPAKEGVAEKVLGTATTRTITDVTAYYRWARSNDPEKGMVTPVAAAVVVRETHHHSDSKLMREGERPRTEVQVVVKYLDGEGRDVQSTRFVGNFDSSSRSATREEEEEEEEEEEGKEKKWLTSGWSVYNNKLLPIRTYDPVFAATHRFTPARLEGVSMIPFYDPLGRVVATLFPDHTWQKTVFGPWRTEHWTAAATVEIDDPRSDAHVGEHFRRLADEGLFWPTWKARRLTGELGEAEKRAAQKAAIHADATTVTHVDTTGAVIVTLAMNNLDRGDGTGVEKLRLARRQESDIAGNVRVVGDAMGRAVVRREVDMLGRIIEEVGMELGRTVVLRDIDGKAVRTWNERKELMQVRFDAVRRVVAVVVKMGGENGQGKMVQRMEYGDDDDGMRLGMRNARGRVVRSYDQAGVVDIAGYDFCGNAIEEKRRFAREYREVVDWARVDAVPVLERGYTTTKRFDALNRCVEATMPDGSLVETRYDKRDFVVSLSSRSSQGERRYVTDTRYNAMGQKESVTFSNGTKTTHTYDPTTHLLRSTITRRDRTRFPDDCPSPPLASWPGCQIQSLHYTYDPVGRISEIRDDAQQRIFFANRRVEPAQEFVYDSLGQLVKATGREHVSAVYDPWENAQRGLAHPNDGLKMRGYTQRFWYDAAGNMWKLQHDAGEEGSWTKRFEYETERNRLSRVTKGSGVGEAVEYDVMGNAVSLPHLERLEWDYRNRLKVTMQQRVGFGTPERTWYCYDAQGRRVRKVTENYARPGETPTLKEERIYLGSYERYHRFAPGVTVLNDDLPVSFHRDTLRLESVVVVEKESGQQNPFTRFHLTNHVSSSTTELDDTGEVITHEEYTPYGNTTFQSTRSTSLPAKRYRYLNRERDDETGFYYCGYRYYTPWLGRWLSPDPAGIVDGLNLYTYARNNPVSFSDPTGLDSKSVTANNWVPVAAPPIPWTKGDAEGKGATPKEVIARDVYYLSGHVVGGDMRWEKTGERDEGGKEVVAPLFTWIREKDVAAGDPEAYPGFGVLTRTPGEVKGGEAVEAGPPRPVEGPESLADAVSSTDPGISSSSSSSSSSSPTDEILYTPSDVSPSSSSASSGPSSPSPTDHGSLIFDRGLDITFWSTLLLLGSTTALSVSTATIFTLLAATLGLAAGLAGILIGLTIFALSFSHSASQNREASNAAGTALSLAGHPMSLAGGVVGVMVDGERGLAVGSAVGRVTAGRVDGKDAREVVGRVLAGERGGRVAREVAGVAGNVKSYSWDLWMAVKAPVGAWWEGFSGNPAMVLRTGEVGYKLRGLAAIMPAASLQKHLTASLTAPFSRRYTTIESYLLYFPNSTRTRTNALPPASKTLQDALNTLSIPSHPFPLSHLGVLDINALLRNLTTILSRDPTHNHLIILHYAGDSFLAREDGPDNMPLELHLGLRTPHKPLLKLRWCIDDFLLSQSLDNIDVLVVLDCRYSAWWTPKHHLHARRTKRTTVILAPGIEDDSDDEIQRRRVAETPSFTVRVAAEMVLLAETYGFVPVEEMVYNLARGVRVGGRNGVPAVTLPATPAQRRVVLGRRGRGLVIPFPGLPALLERFPGRSPGGVVRFVVVDLPERLDVEEEGNRRFCAWVVGQRWRWRCEMVFAFRVSRTEIKVAFACPDWVAAEMERRWDAIVLQDVAELGRFREDWKMLLGRRFKSTQFSVLTGGLEWDAIWGKEEWWG</sequence>
<keyword evidence="5" id="KW-0812">Transmembrane</keyword>
<dbReference type="Proteomes" id="UP000298138">
    <property type="component" value="Unassembled WGS sequence"/>
</dbReference>
<dbReference type="PANTHER" id="PTHR32305">
    <property type="match status" value="1"/>
</dbReference>
<dbReference type="Pfam" id="PF12256">
    <property type="entry name" value="TcdB_toxin_midN"/>
    <property type="match status" value="1"/>
</dbReference>
<dbReference type="PRINTS" id="PR01341">
    <property type="entry name" value="SALSPVBPROT"/>
</dbReference>
<evidence type="ECO:0000259" key="6">
    <source>
        <dbReference type="Pfam" id="PF12255"/>
    </source>
</evidence>
<evidence type="ECO:0008006" key="10">
    <source>
        <dbReference type="Google" id="ProtNLM"/>
    </source>
</evidence>
<dbReference type="Gene3D" id="2.180.10.10">
    <property type="entry name" value="RHS repeat-associated core"/>
    <property type="match status" value="1"/>
</dbReference>
<dbReference type="InterPro" id="IPR003284">
    <property type="entry name" value="Sal_SpvB"/>
</dbReference>
<feature type="transmembrane region" description="Helical" evidence="5">
    <location>
        <begin position="2522"/>
        <end position="2545"/>
    </location>
</feature>
<organism evidence="8 9">
    <name type="scientific">Ascodesmis nigricans</name>
    <dbReference type="NCBI Taxonomy" id="341454"/>
    <lineage>
        <taxon>Eukaryota</taxon>
        <taxon>Fungi</taxon>
        <taxon>Dikarya</taxon>
        <taxon>Ascomycota</taxon>
        <taxon>Pezizomycotina</taxon>
        <taxon>Pezizomycetes</taxon>
        <taxon>Pezizales</taxon>
        <taxon>Ascodesmidaceae</taxon>
        <taxon>Ascodesmis</taxon>
    </lineage>
</organism>
<feature type="region of interest" description="Disordered" evidence="4">
    <location>
        <begin position="1503"/>
        <end position="1533"/>
    </location>
</feature>
<dbReference type="OrthoDB" id="5426877at2759"/>
<dbReference type="Pfam" id="PF03534">
    <property type="entry name" value="SpvB"/>
    <property type="match status" value="1"/>
</dbReference>
<dbReference type="SUPFAM" id="SSF69318">
    <property type="entry name" value="Integrin alpha N-terminal domain"/>
    <property type="match status" value="1"/>
</dbReference>
<keyword evidence="5" id="KW-0472">Membrane</keyword>
<dbReference type="STRING" id="341454.A0A4V3SHY6"/>
<proteinExistence type="predicted"/>
<evidence type="ECO:0000313" key="8">
    <source>
        <dbReference type="EMBL" id="TGZ78084.1"/>
    </source>
</evidence>
<feature type="compositionally biased region" description="Low complexity" evidence="4">
    <location>
        <begin position="2470"/>
        <end position="2480"/>
    </location>
</feature>
<keyword evidence="5" id="KW-1133">Transmembrane helix</keyword>
<evidence type="ECO:0000256" key="1">
    <source>
        <dbReference type="ARBA" id="ARBA00004613"/>
    </source>
</evidence>
<keyword evidence="2" id="KW-0964">Secreted</keyword>